<accession>X0TJL4</accession>
<dbReference type="Pfam" id="PF13414">
    <property type="entry name" value="TPR_11"/>
    <property type="match status" value="1"/>
</dbReference>
<dbReference type="Gene3D" id="1.25.40.10">
    <property type="entry name" value="Tetratricopeptide repeat domain"/>
    <property type="match status" value="1"/>
</dbReference>
<gene>
    <name evidence="3" type="ORF">S01H1_25120</name>
</gene>
<dbReference type="Pfam" id="PF13181">
    <property type="entry name" value="TPR_8"/>
    <property type="match status" value="2"/>
</dbReference>
<dbReference type="PANTHER" id="PTHR12558:SF13">
    <property type="entry name" value="CELL DIVISION CYCLE PROTEIN 27 HOMOLOG"/>
    <property type="match status" value="1"/>
</dbReference>
<name>X0TJL4_9ZZZZ</name>
<sequence>YEKAKVYSEKATKKEQFYIEAAYSEAIENNREKRFRILQEIAEKYPEEKRVHFYLAVHYEGERNYSKAIEKYNLSLKLDPNYGDALNRFAYMYADMDDFERAIAYFKKYASVSPGDANPFDSMGEIYFRMGNLEEALAKYKEALEVRPDFYSSNWAVGYINAYMENYPEALKWLDRFIDQAPSAGIKAEGYWWKGFYHYWLGSLNRSLHEFRRAEELAESVGNDLLRAYTYWIKGWIYYNKGRIELSQRYFKNWFDSIIKIYPIYRPFYTAYNSFCLGLLGLKQKQ</sequence>
<dbReference type="AlphaFoldDB" id="X0TJL4"/>
<organism evidence="3">
    <name type="scientific">marine sediment metagenome</name>
    <dbReference type="NCBI Taxonomy" id="412755"/>
    <lineage>
        <taxon>unclassified sequences</taxon>
        <taxon>metagenomes</taxon>
        <taxon>ecological metagenomes</taxon>
    </lineage>
</organism>
<evidence type="ECO:0000256" key="1">
    <source>
        <dbReference type="ARBA" id="ARBA00022737"/>
    </source>
</evidence>
<dbReference type="InterPro" id="IPR011990">
    <property type="entry name" value="TPR-like_helical_dom_sf"/>
</dbReference>
<keyword evidence="2" id="KW-0802">TPR repeat</keyword>
<feature type="non-terminal residue" evidence="3">
    <location>
        <position position="1"/>
    </location>
</feature>
<dbReference type="PROSITE" id="PS50293">
    <property type="entry name" value="TPR_REGION"/>
    <property type="match status" value="1"/>
</dbReference>
<proteinExistence type="predicted"/>
<dbReference type="InterPro" id="IPR019734">
    <property type="entry name" value="TPR_rpt"/>
</dbReference>
<dbReference type="PANTHER" id="PTHR12558">
    <property type="entry name" value="CELL DIVISION CYCLE 16,23,27"/>
    <property type="match status" value="1"/>
</dbReference>
<reference evidence="3" key="1">
    <citation type="journal article" date="2014" name="Front. Microbiol.">
        <title>High frequency of phylogenetically diverse reductive dehalogenase-homologous genes in deep subseafloor sedimentary metagenomes.</title>
        <authorList>
            <person name="Kawai M."/>
            <person name="Futagami T."/>
            <person name="Toyoda A."/>
            <person name="Takaki Y."/>
            <person name="Nishi S."/>
            <person name="Hori S."/>
            <person name="Arai W."/>
            <person name="Tsubouchi T."/>
            <person name="Morono Y."/>
            <person name="Uchiyama I."/>
            <person name="Ito T."/>
            <person name="Fujiyama A."/>
            <person name="Inagaki F."/>
            <person name="Takami H."/>
        </authorList>
    </citation>
    <scope>NUCLEOTIDE SEQUENCE</scope>
    <source>
        <strain evidence="3">Expedition CK06-06</strain>
    </source>
</reference>
<dbReference type="InterPro" id="IPR013105">
    <property type="entry name" value="TPR_2"/>
</dbReference>
<evidence type="ECO:0000256" key="2">
    <source>
        <dbReference type="ARBA" id="ARBA00022803"/>
    </source>
</evidence>
<dbReference type="EMBL" id="BARS01015141">
    <property type="protein sequence ID" value="GAF87441.1"/>
    <property type="molecule type" value="Genomic_DNA"/>
</dbReference>
<feature type="non-terminal residue" evidence="3">
    <location>
        <position position="286"/>
    </location>
</feature>
<dbReference type="Pfam" id="PF07719">
    <property type="entry name" value="TPR_2"/>
    <property type="match status" value="1"/>
</dbReference>
<protein>
    <submittedName>
        <fullName evidence="3">Uncharacterized protein</fullName>
    </submittedName>
</protein>
<dbReference type="PROSITE" id="PS50005">
    <property type="entry name" value="TPR"/>
    <property type="match status" value="3"/>
</dbReference>
<dbReference type="SUPFAM" id="SSF48452">
    <property type="entry name" value="TPR-like"/>
    <property type="match status" value="2"/>
</dbReference>
<keyword evidence="1" id="KW-0677">Repeat</keyword>
<comment type="caution">
    <text evidence="3">The sequence shown here is derived from an EMBL/GenBank/DDBJ whole genome shotgun (WGS) entry which is preliminary data.</text>
</comment>
<dbReference type="SMART" id="SM00028">
    <property type="entry name" value="TPR"/>
    <property type="match status" value="4"/>
</dbReference>
<evidence type="ECO:0000313" key="3">
    <source>
        <dbReference type="EMBL" id="GAF87441.1"/>
    </source>
</evidence>